<evidence type="ECO:0000256" key="5">
    <source>
        <dbReference type="ARBA" id="ARBA00023157"/>
    </source>
</evidence>
<dbReference type="GO" id="GO:0007399">
    <property type="term" value="P:nervous system development"/>
    <property type="evidence" value="ECO:0007669"/>
    <property type="project" value="UniProtKB-ARBA"/>
</dbReference>
<dbReference type="Pfam" id="PF07699">
    <property type="entry name" value="Ephrin_rec_like"/>
    <property type="match status" value="3"/>
</dbReference>
<keyword evidence="3 7" id="KW-0245">EGF-like domain</keyword>
<comment type="subcellular location">
    <subcellularLocation>
        <location evidence="1">Secreted</location>
    </subcellularLocation>
</comment>
<dbReference type="PROSITE" id="PS01187">
    <property type="entry name" value="EGF_CA"/>
    <property type="match status" value="1"/>
</dbReference>
<dbReference type="SMART" id="SM00032">
    <property type="entry name" value="CCP"/>
    <property type="match status" value="5"/>
</dbReference>
<dbReference type="PROSITE" id="PS50092">
    <property type="entry name" value="TSP1"/>
    <property type="match status" value="1"/>
</dbReference>
<dbReference type="Gene3D" id="2.10.70.10">
    <property type="entry name" value="Complement Module, domain 1"/>
    <property type="match status" value="3"/>
</dbReference>
<keyword evidence="4" id="KW-0677">Repeat</keyword>
<dbReference type="PROSITE" id="PS50923">
    <property type="entry name" value="SUSHI"/>
    <property type="match status" value="3"/>
</dbReference>
<dbReference type="SUPFAM" id="SSF82895">
    <property type="entry name" value="TSP-1 type 1 repeat"/>
    <property type="match status" value="1"/>
</dbReference>
<evidence type="ECO:0000313" key="15">
    <source>
        <dbReference type="Proteomes" id="UP000242188"/>
    </source>
</evidence>
<feature type="domain" description="EGF-like" evidence="11">
    <location>
        <begin position="959"/>
        <end position="994"/>
    </location>
</feature>
<reference evidence="14 15" key="1">
    <citation type="journal article" date="2017" name="Nat. Ecol. Evol.">
        <title>Scallop genome provides insights into evolution of bilaterian karyotype and development.</title>
        <authorList>
            <person name="Wang S."/>
            <person name="Zhang J."/>
            <person name="Jiao W."/>
            <person name="Li J."/>
            <person name="Xun X."/>
            <person name="Sun Y."/>
            <person name="Guo X."/>
            <person name="Huan P."/>
            <person name="Dong B."/>
            <person name="Zhang L."/>
            <person name="Hu X."/>
            <person name="Sun X."/>
            <person name="Wang J."/>
            <person name="Zhao C."/>
            <person name="Wang Y."/>
            <person name="Wang D."/>
            <person name="Huang X."/>
            <person name="Wang R."/>
            <person name="Lv J."/>
            <person name="Li Y."/>
            <person name="Zhang Z."/>
            <person name="Liu B."/>
            <person name="Lu W."/>
            <person name="Hui Y."/>
            <person name="Liang J."/>
            <person name="Zhou Z."/>
            <person name="Hou R."/>
            <person name="Li X."/>
            <person name="Liu Y."/>
            <person name="Li H."/>
            <person name="Ning X."/>
            <person name="Lin Y."/>
            <person name="Zhao L."/>
            <person name="Xing Q."/>
            <person name="Dou J."/>
            <person name="Li Y."/>
            <person name="Mao J."/>
            <person name="Guo H."/>
            <person name="Dou H."/>
            <person name="Li T."/>
            <person name="Mu C."/>
            <person name="Jiang W."/>
            <person name="Fu Q."/>
            <person name="Fu X."/>
            <person name="Miao Y."/>
            <person name="Liu J."/>
            <person name="Yu Q."/>
            <person name="Li R."/>
            <person name="Liao H."/>
            <person name="Li X."/>
            <person name="Kong Y."/>
            <person name="Jiang Z."/>
            <person name="Chourrout D."/>
            <person name="Li R."/>
            <person name="Bao Z."/>
        </authorList>
    </citation>
    <scope>NUCLEOTIDE SEQUENCE [LARGE SCALE GENOMIC DNA]</scope>
    <source>
        <strain evidence="14 15">PY_sf001</strain>
    </source>
</reference>
<gene>
    <name evidence="14" type="ORF">KP79_PYT04617</name>
</gene>
<dbReference type="FunFam" id="2.10.25.10:FF:000045">
    <property type="entry name" value="Slit guidance ligand 2"/>
    <property type="match status" value="1"/>
</dbReference>
<dbReference type="InterPro" id="IPR000436">
    <property type="entry name" value="Sushi_SCR_CCP_dom"/>
</dbReference>
<dbReference type="PROSITE" id="PS01186">
    <property type="entry name" value="EGF_2"/>
    <property type="match status" value="1"/>
</dbReference>
<accession>A0A210PZJ2</accession>
<dbReference type="FunFam" id="2.10.50.10:FF:000018">
    <property type="entry name" value="Sushi, von Willebrand factor type A, EGF and pentraxin domain-containing 1"/>
    <property type="match status" value="1"/>
</dbReference>
<dbReference type="InterPro" id="IPR001881">
    <property type="entry name" value="EGF-like_Ca-bd_dom"/>
</dbReference>
<dbReference type="PROSITE" id="PS50825">
    <property type="entry name" value="HYR"/>
    <property type="match status" value="2"/>
</dbReference>
<dbReference type="InterPro" id="IPR000742">
    <property type="entry name" value="EGF"/>
</dbReference>
<feature type="domain" description="Sushi" evidence="13">
    <location>
        <begin position="206"/>
        <end position="264"/>
    </location>
</feature>
<dbReference type="STRING" id="6573.A0A210PZJ2"/>
<evidence type="ECO:0000256" key="10">
    <source>
        <dbReference type="SAM" id="Phobius"/>
    </source>
</evidence>
<dbReference type="GO" id="GO:0005509">
    <property type="term" value="F:calcium ion binding"/>
    <property type="evidence" value="ECO:0007669"/>
    <property type="project" value="InterPro"/>
</dbReference>
<feature type="disulfide bond" evidence="7">
    <location>
        <begin position="963"/>
        <end position="973"/>
    </location>
</feature>
<dbReference type="CDD" id="cd00054">
    <property type="entry name" value="EGF_CA"/>
    <property type="match status" value="2"/>
</dbReference>
<evidence type="ECO:0000256" key="7">
    <source>
        <dbReference type="PROSITE-ProRule" id="PRU00076"/>
    </source>
</evidence>
<dbReference type="SMART" id="SM00181">
    <property type="entry name" value="EGF"/>
    <property type="match status" value="2"/>
</dbReference>
<dbReference type="OrthoDB" id="6147614at2759"/>
<dbReference type="Gene3D" id="2.10.50.10">
    <property type="entry name" value="Tumor Necrosis Factor Receptor, subunit A, domain 2"/>
    <property type="match status" value="2"/>
</dbReference>
<dbReference type="Pfam" id="PF00008">
    <property type="entry name" value="EGF"/>
    <property type="match status" value="1"/>
</dbReference>
<dbReference type="PANTHER" id="PTHR46343">
    <property type="entry name" value="HYR DOMAIN-CONTAINING PROTEIN"/>
    <property type="match status" value="1"/>
</dbReference>
<dbReference type="SUPFAM" id="SSF49899">
    <property type="entry name" value="Concanavalin A-like lectins/glucanases"/>
    <property type="match status" value="1"/>
</dbReference>
<name>A0A210PZJ2_MIZYE</name>
<dbReference type="EMBL" id="NEDP02005343">
    <property type="protein sequence ID" value="OWF41913.1"/>
    <property type="molecule type" value="Genomic_DNA"/>
</dbReference>
<dbReference type="InterPro" id="IPR011641">
    <property type="entry name" value="Tyr-kin_ephrin_A/B_rcpt-like"/>
</dbReference>
<dbReference type="InterPro" id="IPR000152">
    <property type="entry name" value="EGF-type_Asp/Asn_hydroxyl_site"/>
</dbReference>
<evidence type="ECO:0000256" key="2">
    <source>
        <dbReference type="ARBA" id="ARBA00022525"/>
    </source>
</evidence>
<dbReference type="Pfam" id="PF00090">
    <property type="entry name" value="TSP_1"/>
    <property type="match status" value="1"/>
</dbReference>
<evidence type="ECO:0000256" key="8">
    <source>
        <dbReference type="PROSITE-ProRule" id="PRU00302"/>
    </source>
</evidence>
<evidence type="ECO:0000256" key="4">
    <source>
        <dbReference type="ARBA" id="ARBA00022737"/>
    </source>
</evidence>
<feature type="domain" description="HYR" evidence="12">
    <location>
        <begin position="58"/>
        <end position="143"/>
    </location>
</feature>
<evidence type="ECO:0000259" key="12">
    <source>
        <dbReference type="PROSITE" id="PS50825"/>
    </source>
</evidence>
<dbReference type="Gene3D" id="2.60.120.200">
    <property type="match status" value="1"/>
</dbReference>
<dbReference type="Gene3D" id="2.10.25.10">
    <property type="entry name" value="Laminin"/>
    <property type="match status" value="2"/>
</dbReference>
<evidence type="ECO:0000256" key="9">
    <source>
        <dbReference type="SAM" id="MobiDB-lite"/>
    </source>
</evidence>
<keyword evidence="10" id="KW-0812">Transmembrane</keyword>
<keyword evidence="6" id="KW-0325">Glycoprotein</keyword>
<dbReference type="SUPFAM" id="SSF57535">
    <property type="entry name" value="Complement control module/SCR domain"/>
    <property type="match status" value="3"/>
</dbReference>
<dbReference type="SMART" id="SM00209">
    <property type="entry name" value="TSP1"/>
    <property type="match status" value="1"/>
</dbReference>
<feature type="disulfide bond" evidence="8">
    <location>
        <begin position="176"/>
        <end position="203"/>
    </location>
</feature>
<feature type="domain" description="HYR" evidence="12">
    <location>
        <begin position="263"/>
        <end position="350"/>
    </location>
</feature>
<feature type="disulfide bond" evidence="8">
    <location>
        <begin position="235"/>
        <end position="262"/>
    </location>
</feature>
<dbReference type="FunFam" id="2.20.100.10:FF:000001">
    <property type="entry name" value="semaphorin-5A isoform X1"/>
    <property type="match status" value="1"/>
</dbReference>
<dbReference type="InterPro" id="IPR036383">
    <property type="entry name" value="TSP1_rpt_sf"/>
</dbReference>
<evidence type="ECO:0000256" key="3">
    <source>
        <dbReference type="ARBA" id="ARBA00022536"/>
    </source>
</evidence>
<dbReference type="SUPFAM" id="SSF57184">
    <property type="entry name" value="Growth factor receptor domain"/>
    <property type="match status" value="2"/>
</dbReference>
<evidence type="ECO:0000256" key="6">
    <source>
        <dbReference type="ARBA" id="ARBA00023180"/>
    </source>
</evidence>
<feature type="domain" description="Sushi" evidence="13">
    <location>
        <begin position="351"/>
        <end position="422"/>
    </location>
</feature>
<dbReference type="Pfam" id="PF02494">
    <property type="entry name" value="HYR"/>
    <property type="match status" value="2"/>
</dbReference>
<evidence type="ECO:0000259" key="11">
    <source>
        <dbReference type="PROSITE" id="PS50026"/>
    </source>
</evidence>
<dbReference type="InterPro" id="IPR009030">
    <property type="entry name" value="Growth_fac_rcpt_cys_sf"/>
</dbReference>
<sequence length="1521" mass="164714">MASVSRSKMHPLPSVKVLVIYTFHRHTSVHRRKRFVGWVFAAIVVCILFCPPRGSDPVINQRPVITCPTIQTKYYAPSRRKSVVVTWPEPTATDLEQGALTPQREFGLPSGSSFVQGEKSIVYSATDDHGNKDTCFILFEVNVIRCTLPGYLVNGRMSCTPYHYDPILGTTCSFSCNEGYERSGSATRTCQNNENFDGTVAECSKIKCPDLENPQHGEKYCSGDTYYNSVCGTSCSGDGYESEGGFINCQSDETWTSSLPSCKDKRAPYFTFCPVSPVRVYADKGKTSAKVYWNQPTAYDNSGDINITQTIGLTPGSDFGVGEHSISYVARDPSENESPVSCSFKVVVEYLECDSPDGKFDDPLISTGCPGTEYTYGTICDVFCIRNYDIIGNTTITCEREGPDSTEMVWDWGGGDQPTCDNKCPTIQPPANGAFVCQTAGNEYCRLSCNAEFGYPSGTSKTTQFVCTDQQLWDPPEADACTERRPPDVNTIGAELHYFVGDCNDAAVQSDLKDKFLAYMIDLVNGGWSNRCPNDTGCTRNTIKVVCGPVTSRRRRETIGLTTSRGRPTEPNVWSAPFREKRASDNSHVITIEFKVEITWEGGTSASDLEANDQDLYDMINAIKTEITNGGGSLSLGDVIPAMIVADTYPYMECPFGQTAIYDGDIPNCEGCATGKYYEAANSTCTKCPVGTYQNESHQTSCKRCPSDMSTKEPGRKNISECFPVCAAGSYSKTGVIPCTTCSVGEYQSNGNSKSCSRCEVGKTTIERGQISSIACLSFDAVLSSAGNSMTFPHLTTTLEEFTLMFWLHCPSGNVILPSFGFANGSIYTEMLILDVQTLKLFGATIQIVTEGWVHYAIKWTNTTNQAILLINGITSSVVPVTTRNIAVTGSYLTMTQGNGTEGGCRVSGLQMTNTSRTDADIQADASTCSPNTDHSFYNINNFINQAGIDIETPSKCDEVDECAASPCGDHFCENLLNAYKCSCKSGYTGHNCENAPNFCVSNQCEHGATCVNEAWNYTCVCPADFKGALCEDEIVNGNWAEWGEYDQCSKSCNGGLQTRIRTCSNPSPGLDGANCSGSDQDQASCNTDPCPECDPVGILLLQSRKTEKDFCITDGDYTRCHIKCQTGMEFVNQPLDYYECGANTSYNWNGLPPSCAELIPGRRLTFRTSVTYNNALPCGSETNQALETVAGEAQCIRNNECTSSVSTTGCSSRRRRDTTTTAEISFFINLDDLEDFNLTALLEHNIVSADLQTYINALTELEETAQEINNTAADYFAVKVNNVTYNIDPSTFTMNAVITCPNGSIANDGACVKCPSGTSERNGWCVFCDKGTHQNEEGQTECLACPTGYTTQFVGTTDVANCSVEATSTTSTTTDKTLSSSIAINETTTTTNSATTTTIPKTTTTIPITTTIPTTATTIPTTTTTIPTTSTIIQAITTTIPTTSTRPTTATAPSTTTTTAPSVSLTTSSAASATTMSASQGTSSKNDRSPGNDKASFSEDCLWWRMVNDTISNTIMLAFT</sequence>
<organism evidence="14 15">
    <name type="scientific">Mizuhopecten yessoensis</name>
    <name type="common">Japanese scallop</name>
    <name type="synonym">Patinopecten yessoensis</name>
    <dbReference type="NCBI Taxonomy" id="6573"/>
    <lineage>
        <taxon>Eukaryota</taxon>
        <taxon>Metazoa</taxon>
        <taxon>Spiralia</taxon>
        <taxon>Lophotrochozoa</taxon>
        <taxon>Mollusca</taxon>
        <taxon>Bivalvia</taxon>
        <taxon>Autobranchia</taxon>
        <taxon>Pteriomorphia</taxon>
        <taxon>Pectinida</taxon>
        <taxon>Pectinoidea</taxon>
        <taxon>Pectinidae</taxon>
        <taxon>Mizuhopecten</taxon>
    </lineage>
</organism>
<keyword evidence="5 7" id="KW-1015">Disulfide bond</keyword>
<dbReference type="Pfam" id="PF00084">
    <property type="entry name" value="Sushi"/>
    <property type="match status" value="1"/>
</dbReference>
<dbReference type="Gene3D" id="2.20.100.10">
    <property type="entry name" value="Thrombospondin type-1 (TSP1) repeat"/>
    <property type="match status" value="1"/>
</dbReference>
<feature type="domain" description="Sushi" evidence="13">
    <location>
        <begin position="144"/>
        <end position="205"/>
    </location>
</feature>
<feature type="disulfide bond" evidence="7">
    <location>
        <begin position="984"/>
        <end position="993"/>
    </location>
</feature>
<dbReference type="PROSITE" id="PS50026">
    <property type="entry name" value="EGF_3"/>
    <property type="match status" value="2"/>
</dbReference>
<keyword evidence="2" id="KW-0964">Secreted</keyword>
<dbReference type="SUPFAM" id="SSF57196">
    <property type="entry name" value="EGF/Laminin"/>
    <property type="match status" value="2"/>
</dbReference>
<dbReference type="InterPro" id="IPR018097">
    <property type="entry name" value="EGF_Ca-bd_CS"/>
</dbReference>
<feature type="compositionally biased region" description="Low complexity" evidence="9">
    <location>
        <begin position="1442"/>
        <end position="1485"/>
    </location>
</feature>
<dbReference type="PANTHER" id="PTHR46343:SF2">
    <property type="entry name" value="SUSHI_VON WILLEBRAND FACTOR TYPE A_EGF_PENTRAXIN DOMAIN-CONTAINING 1"/>
    <property type="match status" value="1"/>
</dbReference>
<dbReference type="SMART" id="SM01411">
    <property type="entry name" value="Ephrin_rec_like"/>
    <property type="match status" value="3"/>
</dbReference>
<evidence type="ECO:0000256" key="1">
    <source>
        <dbReference type="ARBA" id="ARBA00004613"/>
    </source>
</evidence>
<dbReference type="InterPro" id="IPR003410">
    <property type="entry name" value="HYR_dom"/>
</dbReference>
<feature type="disulfide bond" evidence="7">
    <location>
        <begin position="1022"/>
        <end position="1031"/>
    </location>
</feature>
<keyword evidence="10" id="KW-0472">Membrane</keyword>
<dbReference type="SMART" id="SM00179">
    <property type="entry name" value="EGF_CA"/>
    <property type="match status" value="2"/>
</dbReference>
<dbReference type="InterPro" id="IPR035976">
    <property type="entry name" value="Sushi/SCR/CCP_sf"/>
</dbReference>
<keyword evidence="15" id="KW-1185">Reference proteome</keyword>
<feature type="region of interest" description="Disordered" evidence="9">
    <location>
        <begin position="1442"/>
        <end position="1497"/>
    </location>
</feature>
<dbReference type="InterPro" id="IPR043555">
    <property type="entry name" value="SRPX-like"/>
</dbReference>
<comment type="caution">
    <text evidence="7">Lacks conserved residue(s) required for the propagation of feature annotation.</text>
</comment>
<dbReference type="GO" id="GO:0005576">
    <property type="term" value="C:extracellular region"/>
    <property type="evidence" value="ECO:0007669"/>
    <property type="project" value="UniProtKB-SubCell"/>
</dbReference>
<evidence type="ECO:0000313" key="14">
    <source>
        <dbReference type="EMBL" id="OWF41913.1"/>
    </source>
</evidence>
<evidence type="ECO:0000259" key="13">
    <source>
        <dbReference type="PROSITE" id="PS50923"/>
    </source>
</evidence>
<dbReference type="Proteomes" id="UP000242188">
    <property type="component" value="Unassembled WGS sequence"/>
</dbReference>
<keyword evidence="8" id="KW-0768">Sushi</keyword>
<dbReference type="PROSITE" id="PS00010">
    <property type="entry name" value="ASX_HYDROXYL"/>
    <property type="match status" value="2"/>
</dbReference>
<comment type="caution">
    <text evidence="14">The sequence shown here is derived from an EMBL/GenBank/DDBJ whole genome shotgun (WGS) entry which is preliminary data.</text>
</comment>
<dbReference type="InterPro" id="IPR000884">
    <property type="entry name" value="TSP1_rpt"/>
</dbReference>
<proteinExistence type="predicted"/>
<feature type="transmembrane region" description="Helical" evidence="10">
    <location>
        <begin position="35"/>
        <end position="54"/>
    </location>
</feature>
<dbReference type="PROSITE" id="PS00022">
    <property type="entry name" value="EGF_1"/>
    <property type="match status" value="2"/>
</dbReference>
<feature type="domain" description="EGF-like" evidence="11">
    <location>
        <begin position="996"/>
        <end position="1032"/>
    </location>
</feature>
<dbReference type="InterPro" id="IPR013320">
    <property type="entry name" value="ConA-like_dom_sf"/>
</dbReference>
<dbReference type="CDD" id="cd00033">
    <property type="entry name" value="CCP"/>
    <property type="match status" value="3"/>
</dbReference>
<protein>
    <submittedName>
        <fullName evidence="14">Sushi, von Willebrand factor type A, EGF and pentraxin domain-containing protein 1</fullName>
    </submittedName>
</protein>
<keyword evidence="10" id="KW-1133">Transmembrane helix</keyword>